<evidence type="ECO:0000313" key="1">
    <source>
        <dbReference type="EMBL" id="MBL0720221.1"/>
    </source>
</evidence>
<sequence length="64" mass="6794">MSTPTPSHTAGQALALALEVLRADRQALIDYHSFAGSILEADELAAQALAQYDQAILGLEILQT</sequence>
<reference evidence="1 2" key="1">
    <citation type="submission" date="2021-01" db="EMBL/GenBank/DDBJ databases">
        <title>Piscinibacter sp. Jin2 Genome sequencing and assembly.</title>
        <authorList>
            <person name="Kim I."/>
        </authorList>
    </citation>
    <scope>NUCLEOTIDE SEQUENCE [LARGE SCALE GENOMIC DNA]</scope>
    <source>
        <strain evidence="1 2">Jin2</strain>
    </source>
</reference>
<accession>A0A9X0XFX9</accession>
<dbReference type="AlphaFoldDB" id="A0A9X0XFX9"/>
<dbReference type="EMBL" id="JAERRA010000001">
    <property type="protein sequence ID" value="MBL0720221.1"/>
    <property type="molecule type" value="Genomic_DNA"/>
</dbReference>
<evidence type="ECO:0000313" key="2">
    <source>
        <dbReference type="Proteomes" id="UP000643207"/>
    </source>
</evidence>
<name>A0A9X0XFX9_9BURK</name>
<gene>
    <name evidence="1" type="ORF">JI742_09995</name>
</gene>
<dbReference type="Proteomes" id="UP000643207">
    <property type="component" value="Unassembled WGS sequence"/>
</dbReference>
<protein>
    <submittedName>
        <fullName evidence="1">Uncharacterized protein</fullName>
    </submittedName>
</protein>
<comment type="caution">
    <text evidence="1">The sequence shown here is derived from an EMBL/GenBank/DDBJ whole genome shotgun (WGS) entry which is preliminary data.</text>
</comment>
<proteinExistence type="predicted"/>
<dbReference type="RefSeq" id="WP_201826111.1">
    <property type="nucleotide sequence ID" value="NZ_JAERRA010000001.1"/>
</dbReference>
<keyword evidence="2" id="KW-1185">Reference proteome</keyword>
<organism evidence="1 2">
    <name type="scientific">Aquariibacter lacus</name>
    <dbReference type="NCBI Taxonomy" id="2801332"/>
    <lineage>
        <taxon>Bacteria</taxon>
        <taxon>Pseudomonadati</taxon>
        <taxon>Pseudomonadota</taxon>
        <taxon>Betaproteobacteria</taxon>
        <taxon>Burkholderiales</taxon>
        <taxon>Sphaerotilaceae</taxon>
        <taxon>Aquariibacter</taxon>
    </lineage>
</organism>